<evidence type="ECO:0000313" key="3">
    <source>
        <dbReference type="EMBL" id="MWV70514.1"/>
    </source>
</evidence>
<dbReference type="OrthoDB" id="5329880at2"/>
<evidence type="ECO:0008006" key="7">
    <source>
        <dbReference type="Google" id="ProtNLM"/>
    </source>
</evidence>
<dbReference type="RefSeq" id="WP_034573613.1">
    <property type="nucleotide sequence ID" value="NZ_JRMP02000005.1"/>
</dbReference>
<keyword evidence="5" id="KW-1185">Reference proteome</keyword>
<reference evidence="4 5" key="2">
    <citation type="journal article" date="2016" name="Infect. Immun.">
        <title>Helicobacter saguini, a Novel Helicobacter Isolated from Cotton-Top Tamarins with Ulcerative Colitis, Has Proinflammatory Properties and Induces Typhlocolitis and Dysplasia in Gnotobiotic IL-10-/- Mice.</title>
        <authorList>
            <person name="Shen Z."/>
            <person name="Mannion A."/>
            <person name="Whary M.T."/>
            <person name="Muthupalani S."/>
            <person name="Sheh A."/>
            <person name="Feng Y."/>
            <person name="Gong G."/>
            <person name="Vandamme P."/>
            <person name="Holcombe H.R."/>
            <person name="Paster B.J."/>
            <person name="Fox J.G."/>
        </authorList>
    </citation>
    <scope>NUCLEOTIDE SEQUENCE [LARGE SCALE GENOMIC DNA]</scope>
    <source>
        <strain evidence="4 5">MIT 97-6194</strain>
    </source>
</reference>
<evidence type="ECO:0000313" key="5">
    <source>
        <dbReference type="Proteomes" id="UP000029714"/>
    </source>
</evidence>
<reference evidence="3 6" key="4">
    <citation type="submission" date="2019-12" db="EMBL/GenBank/DDBJ databases">
        <title>Multi-Generational Helicobacter saguini Isolates.</title>
        <authorList>
            <person name="Mannion A."/>
            <person name="Shen Z."/>
            <person name="Fox J.G."/>
        </authorList>
    </citation>
    <scope>NUCLEOTIDE SEQUENCE [LARGE SCALE GENOMIC DNA]</scope>
    <source>
        <strain evidence="3">16-048</strain>
        <strain evidence="6">16-048 (F4)</strain>
    </source>
</reference>
<comment type="caution">
    <text evidence="4">The sequence shown here is derived from an EMBL/GenBank/DDBJ whole genome shotgun (WGS) entry which is preliminary data.</text>
</comment>
<gene>
    <name evidence="3" type="ORF">DCO61_11060</name>
    <name evidence="4" type="ORF">LS64_004810</name>
</gene>
<evidence type="ECO:0000313" key="6">
    <source>
        <dbReference type="Proteomes" id="UP000477070"/>
    </source>
</evidence>
<dbReference type="Proteomes" id="UP000029714">
    <property type="component" value="Unassembled WGS sequence"/>
</dbReference>
<reference evidence="4 5" key="1">
    <citation type="journal article" date="2014" name="Genome Announc.">
        <title>Draft genome sequences of eight enterohepatic helicobacter species isolated from both laboratory and wild rodents.</title>
        <authorList>
            <person name="Sheh A."/>
            <person name="Shen Z."/>
            <person name="Fox J.G."/>
        </authorList>
    </citation>
    <scope>NUCLEOTIDE SEQUENCE [LARGE SCALE GENOMIC DNA]</scope>
    <source>
        <strain evidence="4 5">MIT 97-6194</strain>
    </source>
</reference>
<dbReference type="EMBL" id="QBIU01000002">
    <property type="protein sequence ID" value="MWV70514.1"/>
    <property type="molecule type" value="Genomic_DNA"/>
</dbReference>
<proteinExistence type="predicted"/>
<protein>
    <recommendedName>
        <fullName evidence="7">Type IV secretion system protein</fullName>
    </recommendedName>
</protein>
<keyword evidence="2" id="KW-0732">Signal</keyword>
<evidence type="ECO:0000256" key="2">
    <source>
        <dbReference type="SAM" id="SignalP"/>
    </source>
</evidence>
<dbReference type="AlphaFoldDB" id="A0A347VPK9"/>
<name>A0A347VPK9_9HELI</name>
<accession>A0A347VPK9</accession>
<feature type="compositionally biased region" description="Basic and acidic residues" evidence="1">
    <location>
        <begin position="208"/>
        <end position="233"/>
    </location>
</feature>
<evidence type="ECO:0000256" key="1">
    <source>
        <dbReference type="SAM" id="MobiDB-lite"/>
    </source>
</evidence>
<feature type="chain" id="PRO_5036063075" description="Type IV secretion system protein" evidence="2">
    <location>
        <begin position="22"/>
        <end position="325"/>
    </location>
</feature>
<sequence length="325" mass="37662">MKKILISSILSISLSIQTAHANLPVFDFTGLTQQITSYVDQIKEMMMFEKQLAAAGIDLTKINAFVNQLKQGWDEINQMKEQVEQMTNLDNLWNKLQNDCNILKDNQQFANLIKEKAKDYKGLVENKFAEIQACAELIGDKKVQQHLEQKSLTEAQQCLIDGDDTCFNNKMKEIQDNRKKIKNNQIQTQYATIAKISSGYKAYDNSQEGERKKLKEQGENLEKEVENMSGKTEKEQREIAVKVQQMMLDILIKQYDLMQNTSNMMATIMQQTNQIYDTKIEKKENNDDLKLDSKFNRAMENCKEVERDAFGFPNYMTAKSKYCDF</sequence>
<dbReference type="EMBL" id="JRMP02000005">
    <property type="protein sequence ID" value="TLD94818.1"/>
    <property type="molecule type" value="Genomic_DNA"/>
</dbReference>
<feature type="region of interest" description="Disordered" evidence="1">
    <location>
        <begin position="204"/>
        <end position="233"/>
    </location>
</feature>
<dbReference type="Proteomes" id="UP000477070">
    <property type="component" value="Unassembled WGS sequence"/>
</dbReference>
<feature type="signal peptide" evidence="2">
    <location>
        <begin position="1"/>
        <end position="21"/>
    </location>
</feature>
<organism evidence="4 5">
    <name type="scientific">Helicobacter saguini</name>
    <dbReference type="NCBI Taxonomy" id="1548018"/>
    <lineage>
        <taxon>Bacteria</taxon>
        <taxon>Pseudomonadati</taxon>
        <taxon>Campylobacterota</taxon>
        <taxon>Epsilonproteobacteria</taxon>
        <taxon>Campylobacterales</taxon>
        <taxon>Helicobacteraceae</taxon>
        <taxon>Helicobacter</taxon>
    </lineage>
</organism>
<dbReference type="STRING" id="1548018.LS64_12915"/>
<evidence type="ECO:0000313" key="4">
    <source>
        <dbReference type="EMBL" id="TLD94818.1"/>
    </source>
</evidence>
<reference evidence="4" key="3">
    <citation type="submission" date="2018-04" db="EMBL/GenBank/DDBJ databases">
        <authorList>
            <person name="Sheh A."/>
            <person name="Shen Z."/>
            <person name="Mannion A.J."/>
            <person name="Fox J.G."/>
        </authorList>
    </citation>
    <scope>NUCLEOTIDE SEQUENCE</scope>
    <source>
        <strain evidence="4">MIT 97-6194</strain>
    </source>
</reference>